<dbReference type="AlphaFoldDB" id="A0A7G2CRK3"/>
<dbReference type="SUPFAM" id="SSF53098">
    <property type="entry name" value="Ribonuclease H-like"/>
    <property type="match status" value="1"/>
</dbReference>
<dbReference type="OrthoDB" id="1920326at2759"/>
<evidence type="ECO:0000256" key="9">
    <source>
        <dbReference type="ARBA" id="ARBA00023242"/>
    </source>
</evidence>
<evidence type="ECO:0000256" key="10">
    <source>
        <dbReference type="ARBA" id="ARBA00040531"/>
    </source>
</evidence>
<keyword evidence="6 12" id="KW-0862">Zinc</keyword>
<dbReference type="SMART" id="SM00474">
    <property type="entry name" value="35EXOc"/>
    <property type="match status" value="1"/>
</dbReference>
<feature type="region of interest" description="Disordered" evidence="13">
    <location>
        <begin position="539"/>
        <end position="561"/>
    </location>
</feature>
<dbReference type="InterPro" id="IPR012337">
    <property type="entry name" value="RNaseH-like_sf"/>
</dbReference>
<proteinExistence type="predicted"/>
<keyword evidence="4 12" id="KW-0863">Zinc-finger</keyword>
<evidence type="ECO:0000256" key="13">
    <source>
        <dbReference type="SAM" id="MobiDB-lite"/>
    </source>
</evidence>
<evidence type="ECO:0000259" key="14">
    <source>
        <dbReference type="PROSITE" id="PS50103"/>
    </source>
</evidence>
<feature type="zinc finger region" description="C3H1-type" evidence="12">
    <location>
        <begin position="318"/>
        <end position="345"/>
    </location>
</feature>
<dbReference type="GO" id="GO:0005634">
    <property type="term" value="C:nucleus"/>
    <property type="evidence" value="ECO:0007669"/>
    <property type="project" value="UniProtKB-SubCell"/>
</dbReference>
<gene>
    <name evidence="15" type="ORF">ADEAN_000968400</name>
</gene>
<dbReference type="InterPro" id="IPR036397">
    <property type="entry name" value="RNaseH_sf"/>
</dbReference>
<reference evidence="15 16" key="1">
    <citation type="submission" date="2020-08" db="EMBL/GenBank/DDBJ databases">
        <authorList>
            <person name="Newling K."/>
            <person name="Davey J."/>
            <person name="Forrester S."/>
        </authorList>
    </citation>
    <scope>NUCLEOTIDE SEQUENCE [LARGE SCALE GENOMIC DNA]</scope>
    <source>
        <strain evidence="16">Crithidia deanei Carvalho (ATCC PRA-265)</strain>
    </source>
</reference>
<organism evidence="15 16">
    <name type="scientific">Angomonas deanei</name>
    <dbReference type="NCBI Taxonomy" id="59799"/>
    <lineage>
        <taxon>Eukaryota</taxon>
        <taxon>Discoba</taxon>
        <taxon>Euglenozoa</taxon>
        <taxon>Kinetoplastea</taxon>
        <taxon>Metakinetoplastina</taxon>
        <taxon>Trypanosomatida</taxon>
        <taxon>Trypanosomatidae</taxon>
        <taxon>Strigomonadinae</taxon>
        <taxon>Angomonas</taxon>
    </lineage>
</organism>
<keyword evidence="16" id="KW-1185">Reference proteome</keyword>
<dbReference type="CDD" id="cd06141">
    <property type="entry name" value="WRN_exo"/>
    <property type="match status" value="1"/>
</dbReference>
<protein>
    <recommendedName>
        <fullName evidence="10">3'-5' exonuclease</fullName>
    </recommendedName>
    <alternativeName>
        <fullName evidence="11">Werner Syndrome-like exonuclease</fullName>
    </alternativeName>
</protein>
<dbReference type="VEuPathDB" id="TriTrypDB:ADEAN_000968400"/>
<evidence type="ECO:0000256" key="8">
    <source>
        <dbReference type="ARBA" id="ARBA00022842"/>
    </source>
</evidence>
<dbReference type="Proteomes" id="UP000515908">
    <property type="component" value="Chromosome 24"/>
</dbReference>
<evidence type="ECO:0000256" key="6">
    <source>
        <dbReference type="ARBA" id="ARBA00022833"/>
    </source>
</evidence>
<keyword evidence="2" id="KW-0540">Nuclease</keyword>
<dbReference type="SMART" id="SM00356">
    <property type="entry name" value="ZnF_C3H1"/>
    <property type="match status" value="1"/>
</dbReference>
<dbReference type="InterPro" id="IPR002562">
    <property type="entry name" value="3'-5'_exonuclease_dom"/>
</dbReference>
<sequence length="598" mass="67575">MKKIQSSVLEKLNVIGCFVANSEDWQSYGDQTWTEMVQLLLQRPPAQRVVGVDAEWFLKNPLAVVQFSTQTHCIVLHLSYFTDRQLPPPVKSLLSDKTIIKCGVGASGDRKRIFGEQKCEVQPVMDVEHFAAWLGIAEVGQMNLQALTNHLENIWIEKDKHITRSNWELPLVEEQKSYCAEDAVASWAIGQHVLARLGEKYPEALSDMCGFLERKKMMAARAYKAAAKARMIAQKEKQQQEKEAAEGEASGGPSLTKFMQYGGDGKVKVLSRDGKFMFECSNGKAKYYVQEKNIATIVEHCPNNPRKPKVIQFSFDPKVKTRLCMFYRLDKCELGEDCPFAHGVEQLTPEAREMIHTTVPSCACCLGTKDLMRFSIVPPSYRRFFPKTAQKTKKNGNIENFVPICHQCHTFVQRLRDDQMHIVKQQCKSRAAELHYPKSVLNTAKSGKCISYARLLLDEGKLTKLPQERQEYLSAFIARYWPCTHLNELTKDGYGVTGSLTPAEVRTNRMFLEHLASLVPGDVQAKVMMDILLRALPNPKASETAPTPIGEPTADEDDDKEWEEVEQLALADDTDPSVLERTAAMEAMWKDFCLRVAA</sequence>
<dbReference type="InterPro" id="IPR000571">
    <property type="entry name" value="Znf_CCCH"/>
</dbReference>
<dbReference type="InterPro" id="IPR036855">
    <property type="entry name" value="Znf_CCCH_sf"/>
</dbReference>
<keyword evidence="9" id="KW-0539">Nucleus</keyword>
<dbReference type="PROSITE" id="PS50103">
    <property type="entry name" value="ZF_C3H1"/>
    <property type="match status" value="1"/>
</dbReference>
<evidence type="ECO:0000256" key="12">
    <source>
        <dbReference type="PROSITE-ProRule" id="PRU00723"/>
    </source>
</evidence>
<dbReference type="GO" id="GO:0003676">
    <property type="term" value="F:nucleic acid binding"/>
    <property type="evidence" value="ECO:0007669"/>
    <property type="project" value="InterPro"/>
</dbReference>
<evidence type="ECO:0000256" key="5">
    <source>
        <dbReference type="ARBA" id="ARBA00022801"/>
    </source>
</evidence>
<dbReference type="InterPro" id="IPR051132">
    <property type="entry name" value="3-5_Exonuclease_domain"/>
</dbReference>
<dbReference type="Pfam" id="PF01612">
    <property type="entry name" value="DNA_pol_A_exo1"/>
    <property type="match status" value="1"/>
</dbReference>
<keyword evidence="8" id="KW-0460">Magnesium</keyword>
<name>A0A7G2CRK3_9TRYP</name>
<dbReference type="GO" id="GO:0008270">
    <property type="term" value="F:zinc ion binding"/>
    <property type="evidence" value="ECO:0007669"/>
    <property type="project" value="UniProtKB-KW"/>
</dbReference>
<dbReference type="PANTHER" id="PTHR13620:SF109">
    <property type="entry name" value="3'-5' EXONUCLEASE"/>
    <property type="match status" value="1"/>
</dbReference>
<evidence type="ECO:0000256" key="7">
    <source>
        <dbReference type="ARBA" id="ARBA00022839"/>
    </source>
</evidence>
<keyword evidence="7 15" id="KW-0269">Exonuclease</keyword>
<keyword evidence="3 12" id="KW-0479">Metal-binding</keyword>
<evidence type="ECO:0000256" key="2">
    <source>
        <dbReference type="ARBA" id="ARBA00022722"/>
    </source>
</evidence>
<dbReference type="Gene3D" id="3.30.420.10">
    <property type="entry name" value="Ribonuclease H-like superfamily/Ribonuclease H"/>
    <property type="match status" value="1"/>
</dbReference>
<evidence type="ECO:0000313" key="16">
    <source>
        <dbReference type="Proteomes" id="UP000515908"/>
    </source>
</evidence>
<evidence type="ECO:0000256" key="11">
    <source>
        <dbReference type="ARBA" id="ARBA00042761"/>
    </source>
</evidence>
<evidence type="ECO:0000256" key="1">
    <source>
        <dbReference type="ARBA" id="ARBA00004123"/>
    </source>
</evidence>
<keyword evidence="5" id="KW-0378">Hydrolase</keyword>
<feature type="domain" description="C3H1-type" evidence="14">
    <location>
        <begin position="318"/>
        <end position="345"/>
    </location>
</feature>
<comment type="subcellular location">
    <subcellularLocation>
        <location evidence="1">Nucleus</location>
    </subcellularLocation>
</comment>
<dbReference type="EMBL" id="LR877168">
    <property type="protein sequence ID" value="CAD2222145.1"/>
    <property type="molecule type" value="Genomic_DNA"/>
</dbReference>
<dbReference type="SUPFAM" id="SSF90229">
    <property type="entry name" value="CCCH zinc finger"/>
    <property type="match status" value="1"/>
</dbReference>
<dbReference type="GO" id="GO:0006139">
    <property type="term" value="P:nucleobase-containing compound metabolic process"/>
    <property type="evidence" value="ECO:0007669"/>
    <property type="project" value="InterPro"/>
</dbReference>
<dbReference type="PANTHER" id="PTHR13620">
    <property type="entry name" value="3-5 EXONUCLEASE"/>
    <property type="match status" value="1"/>
</dbReference>
<evidence type="ECO:0000256" key="3">
    <source>
        <dbReference type="ARBA" id="ARBA00022723"/>
    </source>
</evidence>
<dbReference type="Gene3D" id="4.10.1000.10">
    <property type="entry name" value="Zinc finger, CCCH-type"/>
    <property type="match status" value="1"/>
</dbReference>
<evidence type="ECO:0000256" key="4">
    <source>
        <dbReference type="ARBA" id="ARBA00022771"/>
    </source>
</evidence>
<evidence type="ECO:0000313" key="15">
    <source>
        <dbReference type="EMBL" id="CAD2222145.1"/>
    </source>
</evidence>
<dbReference type="GO" id="GO:0008408">
    <property type="term" value="F:3'-5' exonuclease activity"/>
    <property type="evidence" value="ECO:0007669"/>
    <property type="project" value="InterPro"/>
</dbReference>
<accession>A0A7G2CRK3</accession>